<evidence type="ECO:0000313" key="5">
    <source>
        <dbReference type="EMBL" id="OLO82807.1"/>
    </source>
</evidence>
<reference evidence="5 6" key="1">
    <citation type="submission" date="2016-12" db="EMBL/GenBank/DDBJ databases">
        <title>Genomic comparison of strains in the 'Actinomyces naeslundii' group.</title>
        <authorList>
            <person name="Mughal S.R."/>
            <person name="Do T."/>
            <person name="Gilbert S.C."/>
            <person name="Witherden E.A."/>
            <person name="Didelot X."/>
            <person name="Beighton D."/>
        </authorList>
    </citation>
    <scope>NUCLEOTIDE SEQUENCE [LARGE SCALE GENOMIC DNA]</scope>
    <source>
        <strain evidence="5 6">WE6B-3</strain>
    </source>
</reference>
<evidence type="ECO:0000313" key="6">
    <source>
        <dbReference type="Proteomes" id="UP000186781"/>
    </source>
</evidence>
<evidence type="ECO:0000256" key="1">
    <source>
        <dbReference type="ARBA" id="ARBA00022763"/>
    </source>
</evidence>
<dbReference type="Gene3D" id="3.40.50.300">
    <property type="entry name" value="P-loop containing nucleotide triphosphate hydrolases"/>
    <property type="match status" value="1"/>
</dbReference>
<dbReference type="PANTHER" id="PTHR32182:SF0">
    <property type="entry name" value="DNA REPLICATION AND REPAIR PROTEIN RECF"/>
    <property type="match status" value="1"/>
</dbReference>
<keyword evidence="1" id="KW-0227">DNA damage</keyword>
<name>A0ABX3EYF1_ACTNA</name>
<evidence type="ECO:0000259" key="4">
    <source>
        <dbReference type="Pfam" id="PF13166"/>
    </source>
</evidence>
<dbReference type="InterPro" id="IPR026866">
    <property type="entry name" value="CR006_AAA"/>
</dbReference>
<proteinExistence type="predicted"/>
<sequence length="850" mass="94558">MTAYEDVLCWAKSRPWWQQKVLARIAAGEALDQQDYEEIARSLLEEPESPPSGGWFTQLEPPQATKDEPVCILAVKGLENVNRLAHGQELTFEPDGLTVVFGNNGSGKSGYARVLRSMVRARHRAALLPDVFEPTPGSQSGQVVFRVGTTERTALLGESPAPELSRVAFYDEHCGDAYLTAEAEISYRPSAVQLLEDLAIVCAGVYRVIDVWKRAASLPGPLPEVDERGPGGIFLRSLEASTTDDAVAAAVECPSDVDEQLDEQVKEVARLRIIDPTQEKHRLSEVADALTTIANHFEAVDQAIGVGAQKQLDELVTNAATAQEAADLASRKTFANEPLSEVGSDVWKQLWRAAEQYSKVAYPDHDFPHTTDSAVCVLCQQTLGADAVDRLGRFQQFVMDMTAQEAEDARRQVAEFRAHLSKLELTTPALSSAVATLEHSEKSTTSPLDSILEAMQTRKSALVSGKESKPVNVVTVVAELRKEAALHRQHADNIDAIGFGDRLTKAESEERRLRDQIAMRDGRRLIEEERARLQRVARLDKNLAETKTRAITMKVGELTRTYVTDEACARFTRETHGLGLEHVTFRATKGRQGVLLHKPDFVDARPGSKLVDVLSEGEQTALGFAGFLTEVHFDASKSALIFDDPVSSLDHVKRESVARRIVALAKERQVVVFTHDVAFTMFLHKAAGESEVQFCTRGIEQRRNVGPGYTTRHHPWTAKDAAQRIHTLRQEVAALRCDETGMSEGDYLRRTEQIAGHMSQAWERVISQVLAEPLLDYKSLEVRVGKLRIVGRVTEQDVKTYDDSYGRISGWASRHDPHPEMNYTPPKTDQLNNEIEVIHDWLKKVKRYQS</sequence>
<dbReference type="InterPro" id="IPR027417">
    <property type="entry name" value="P-loop_NTPase"/>
</dbReference>
<keyword evidence="3" id="KW-0742">SOS response</keyword>
<dbReference type="SUPFAM" id="SSF52540">
    <property type="entry name" value="P-loop containing nucleoside triphosphate hydrolases"/>
    <property type="match status" value="1"/>
</dbReference>
<evidence type="ECO:0000256" key="3">
    <source>
        <dbReference type="ARBA" id="ARBA00023236"/>
    </source>
</evidence>
<protein>
    <recommendedName>
        <fullName evidence="4">Protein CR006 P-loop domain-containing protein</fullName>
    </recommendedName>
</protein>
<organism evidence="5 6">
    <name type="scientific">Actinomyces naeslundii</name>
    <dbReference type="NCBI Taxonomy" id="1655"/>
    <lineage>
        <taxon>Bacteria</taxon>
        <taxon>Bacillati</taxon>
        <taxon>Actinomycetota</taxon>
        <taxon>Actinomycetes</taxon>
        <taxon>Actinomycetales</taxon>
        <taxon>Actinomycetaceae</taxon>
        <taxon>Actinomyces</taxon>
    </lineage>
</organism>
<keyword evidence="2" id="KW-0234">DNA repair</keyword>
<accession>A0ABX3EYF1</accession>
<feature type="domain" description="Protein CR006 P-loop" evidence="4">
    <location>
        <begin position="369"/>
        <end position="681"/>
    </location>
</feature>
<gene>
    <name evidence="5" type="ORF">BKH13_08085</name>
</gene>
<comment type="caution">
    <text evidence="5">The sequence shown here is derived from an EMBL/GenBank/DDBJ whole genome shotgun (WGS) entry which is preliminary data.</text>
</comment>
<dbReference type="PANTHER" id="PTHR32182">
    <property type="entry name" value="DNA REPLICATION AND REPAIR PROTEIN RECF"/>
    <property type="match status" value="1"/>
</dbReference>
<dbReference type="Pfam" id="PF13166">
    <property type="entry name" value="AAA_13"/>
    <property type="match status" value="1"/>
</dbReference>
<evidence type="ECO:0000256" key="2">
    <source>
        <dbReference type="ARBA" id="ARBA00023204"/>
    </source>
</evidence>
<dbReference type="RefSeq" id="WP_075406255.1">
    <property type="nucleotide sequence ID" value="NZ_JAPWCK010000004.1"/>
</dbReference>
<dbReference type="Proteomes" id="UP000186781">
    <property type="component" value="Unassembled WGS sequence"/>
</dbReference>
<keyword evidence="6" id="KW-1185">Reference proteome</keyword>
<dbReference type="EMBL" id="MSKX01000021">
    <property type="protein sequence ID" value="OLO82807.1"/>
    <property type="molecule type" value="Genomic_DNA"/>
</dbReference>
<dbReference type="CDD" id="cd00267">
    <property type="entry name" value="ABC_ATPase"/>
    <property type="match status" value="1"/>
</dbReference>